<evidence type="ECO:0000259" key="3">
    <source>
        <dbReference type="Pfam" id="PF00156"/>
    </source>
</evidence>
<reference evidence="5 6" key="1">
    <citation type="journal article" date="2013" name="Nat. Commun.">
        <title>Genome sequence and functional genomic analysis of the oil-degrading bacterium Oleispira antarctica.</title>
        <authorList>
            <person name="Kube M."/>
            <person name="Chernikova T.N."/>
            <person name="Al-Ramahi Y."/>
            <person name="Beloqui A."/>
            <person name="Lopez-Cortez N."/>
            <person name="Guazzaroni M.E."/>
            <person name="Heipieper H.J."/>
            <person name="Klages S."/>
            <person name="Kotsyurbenko O.R."/>
            <person name="Langer I."/>
            <person name="Nechitaylo T.Y."/>
            <person name="Lunsdorf H."/>
            <person name="Fernandez M."/>
            <person name="Juarez S."/>
            <person name="Ciordia S."/>
            <person name="Singer A."/>
            <person name="Kagan O."/>
            <person name="Egorova O."/>
            <person name="Petit P.A."/>
            <person name="Stogios P."/>
            <person name="Kim Y."/>
            <person name="Tchigvintsev A."/>
            <person name="Flick R."/>
            <person name="Denaro R."/>
            <person name="Genovese M."/>
            <person name="Albar J.P."/>
            <person name="Reva O.N."/>
            <person name="Martinez-Gomariz M."/>
            <person name="Tran H."/>
            <person name="Ferrer M."/>
            <person name="Savchenko A."/>
            <person name="Yakunin A.F."/>
            <person name="Yakimov M.M."/>
            <person name="Golyshina O.V."/>
            <person name="Reinhardt R."/>
            <person name="Golyshin P.N."/>
        </authorList>
    </citation>
    <scope>NUCLEOTIDE SEQUENCE [LARGE SCALE GENOMIC DNA]</scope>
</reference>
<dbReference type="NCBIfam" id="TIGR01251">
    <property type="entry name" value="ribP_PPkin"/>
    <property type="match status" value="1"/>
</dbReference>
<dbReference type="Gene3D" id="3.40.50.2020">
    <property type="match status" value="2"/>
</dbReference>
<feature type="domain" description="Phosphoribosyltransferase" evidence="3">
    <location>
        <begin position="152"/>
        <end position="243"/>
    </location>
</feature>
<dbReference type="Pfam" id="PF13793">
    <property type="entry name" value="Pribosyltran_N"/>
    <property type="match status" value="1"/>
</dbReference>
<dbReference type="InterPro" id="IPR000836">
    <property type="entry name" value="PRTase_dom"/>
</dbReference>
<evidence type="ECO:0000313" key="5">
    <source>
        <dbReference type="EMBL" id="CCK74937.1"/>
    </source>
</evidence>
<dbReference type="STRING" id="698738.OLEAN_C07610"/>
<dbReference type="GO" id="GO:0000287">
    <property type="term" value="F:magnesium ion binding"/>
    <property type="evidence" value="ECO:0007669"/>
    <property type="project" value="InterPro"/>
</dbReference>
<dbReference type="Proteomes" id="UP000032749">
    <property type="component" value="Chromosome"/>
</dbReference>
<dbReference type="InterPro" id="IPR029057">
    <property type="entry name" value="PRTase-like"/>
</dbReference>
<dbReference type="InterPro" id="IPR005946">
    <property type="entry name" value="Rib-P_diPkinase"/>
</dbReference>
<protein>
    <submittedName>
        <fullName evidence="5">Phosphoribosylpyrophosphate synthetase</fullName>
        <ecNumber evidence="5">2.7.6.1</ecNumber>
    </submittedName>
</protein>
<dbReference type="KEGG" id="oai:OLEAN_C07610"/>
<dbReference type="EMBL" id="FO203512">
    <property type="protein sequence ID" value="CCK74937.1"/>
    <property type="molecule type" value="Genomic_DNA"/>
</dbReference>
<name>R4YKI5_OLEAN</name>
<dbReference type="PANTHER" id="PTHR10210">
    <property type="entry name" value="RIBOSE-PHOSPHATE DIPHOSPHOKINASE FAMILY MEMBER"/>
    <property type="match status" value="1"/>
</dbReference>
<dbReference type="InterPro" id="IPR029099">
    <property type="entry name" value="Pribosyltran_N"/>
</dbReference>
<dbReference type="Pfam" id="PF00156">
    <property type="entry name" value="Pribosyltran"/>
    <property type="match status" value="1"/>
</dbReference>
<keyword evidence="5" id="KW-0808">Transferase</keyword>
<keyword evidence="6" id="KW-1185">Reference proteome</keyword>
<dbReference type="GO" id="GO:0006164">
    <property type="term" value="P:purine nucleotide biosynthetic process"/>
    <property type="evidence" value="ECO:0007669"/>
    <property type="project" value="TreeGrafter"/>
</dbReference>
<organism evidence="5 6">
    <name type="scientific">Oleispira antarctica RB-8</name>
    <dbReference type="NCBI Taxonomy" id="698738"/>
    <lineage>
        <taxon>Bacteria</taxon>
        <taxon>Pseudomonadati</taxon>
        <taxon>Pseudomonadota</taxon>
        <taxon>Gammaproteobacteria</taxon>
        <taxon>Oceanospirillales</taxon>
        <taxon>Oceanospirillaceae</taxon>
        <taxon>Oleispira</taxon>
    </lineage>
</organism>
<keyword evidence="1 2" id="KW-0545">Nucleotide biosynthesis</keyword>
<evidence type="ECO:0000259" key="4">
    <source>
        <dbReference type="Pfam" id="PF13793"/>
    </source>
</evidence>
<evidence type="ECO:0000256" key="2">
    <source>
        <dbReference type="RuleBase" id="RU004324"/>
    </source>
</evidence>
<dbReference type="EC" id="2.7.6.1" evidence="5"/>
<dbReference type="GO" id="GO:0006015">
    <property type="term" value="P:5-phosphoribose 1-diphosphate biosynthetic process"/>
    <property type="evidence" value="ECO:0007669"/>
    <property type="project" value="TreeGrafter"/>
</dbReference>
<accession>R4YKI5</accession>
<dbReference type="SMART" id="SM01400">
    <property type="entry name" value="Pribosyltran_N"/>
    <property type="match status" value="1"/>
</dbReference>
<dbReference type="CDD" id="cd06223">
    <property type="entry name" value="PRTases_typeI"/>
    <property type="match status" value="1"/>
</dbReference>
<comment type="similarity">
    <text evidence="2">Belongs to the ribose-phosphate pyrophosphokinase family.</text>
</comment>
<dbReference type="HOGENOM" id="CLU_033546_2_2_6"/>
<sequence>MKVIAYLNKEKQPVELNYDSFTFSGGEEHVRFLNKPDQAVTAIQITVRLTSSSALMKLIVAVDALKRLFGSKVSMELVCPYFPYARQDRVCVEGEALGAAVMAKLINALAFDKVTIWDAHSEVTPALINNVVNTAQEVIIERCLPLVTLLKSKAVTLISPDAGATKKTQNVAKYFGGGIEVIQAEKVRDLSTGAITHTDFHGDVTGKDVLIVDDICDGGRTFLELAKVLKVKGSKSISLFVTHGIFSKGLAVFDGIIDNIYTTDSFIDFSKNEKLSTNTTLTIVNIEG</sequence>
<dbReference type="GO" id="GO:0002189">
    <property type="term" value="C:ribose phosphate diphosphokinase complex"/>
    <property type="evidence" value="ECO:0007669"/>
    <property type="project" value="TreeGrafter"/>
</dbReference>
<evidence type="ECO:0000256" key="1">
    <source>
        <dbReference type="ARBA" id="ARBA00022727"/>
    </source>
</evidence>
<dbReference type="PATRIC" id="fig|698738.3.peg.788"/>
<dbReference type="OrthoDB" id="324294at2"/>
<dbReference type="PANTHER" id="PTHR10210:SF41">
    <property type="entry name" value="RIBOSE-PHOSPHATE PYROPHOSPHOKINASE 1, CHLOROPLASTIC"/>
    <property type="match status" value="1"/>
</dbReference>
<dbReference type="SUPFAM" id="SSF53271">
    <property type="entry name" value="PRTase-like"/>
    <property type="match status" value="1"/>
</dbReference>
<proteinExistence type="inferred from homology"/>
<dbReference type="GO" id="GO:0004749">
    <property type="term" value="F:ribose phosphate diphosphokinase activity"/>
    <property type="evidence" value="ECO:0007669"/>
    <property type="project" value="UniProtKB-EC"/>
</dbReference>
<dbReference type="AlphaFoldDB" id="R4YKI5"/>
<feature type="domain" description="Ribose-phosphate pyrophosphokinase N-terminal" evidence="4">
    <location>
        <begin position="21"/>
        <end position="108"/>
    </location>
</feature>
<gene>
    <name evidence="5" type="primary">prsA</name>
    <name evidence="5" type="ORF">OLEAN_C07610</name>
</gene>
<evidence type="ECO:0000313" key="6">
    <source>
        <dbReference type="Proteomes" id="UP000032749"/>
    </source>
</evidence>
<dbReference type="GO" id="GO:0005737">
    <property type="term" value="C:cytoplasm"/>
    <property type="evidence" value="ECO:0007669"/>
    <property type="project" value="TreeGrafter"/>
</dbReference>